<name>A0ABM6YVT1_9VIBR</name>
<accession>A0ABM6YVT1</accession>
<keyword evidence="1" id="KW-0973">c-di-GMP</keyword>
<keyword evidence="1" id="KW-0547">Nucleotide-binding</keyword>
<protein>
    <recommendedName>
        <fullName evidence="1">Cyclic diguanosine monophosphate-binding protein</fullName>
        <shortName evidence="1">c-di-GMP-binding protein</shortName>
    </recommendedName>
    <alternativeName>
        <fullName evidence="1">Pilz domain-containing protein</fullName>
    </alternativeName>
</protein>
<evidence type="ECO:0000313" key="3">
    <source>
        <dbReference type="EMBL" id="AXY01851.1"/>
    </source>
</evidence>
<reference evidence="3 4" key="1">
    <citation type="submission" date="2018-08" db="EMBL/GenBank/DDBJ databases">
        <title>Genomic taxonomy of the Vibrionaceae family.</title>
        <authorList>
            <person name="Gomez-Gil B."/>
            <person name="Tanaka M."/>
            <person name="Sawabe T."/>
            <person name="Enciso-Ibarra K."/>
        </authorList>
    </citation>
    <scope>NUCLEOTIDE SEQUENCE [LARGE SCALE GENOMIC DNA]</scope>
    <source>
        <strain evidence="3 4">CAIM 1831</strain>
    </source>
</reference>
<feature type="domain" description="PilZ" evidence="2">
    <location>
        <begin position="3"/>
        <end position="100"/>
    </location>
</feature>
<comment type="subunit">
    <text evidence="1">Monomer in both c-di-GMP-bound and free forms.</text>
</comment>
<dbReference type="Gene3D" id="2.40.10.220">
    <property type="entry name" value="predicted glycosyltransferase like domains"/>
    <property type="match status" value="1"/>
</dbReference>
<dbReference type="EMBL" id="CP032093">
    <property type="protein sequence ID" value="AXY01851.1"/>
    <property type="molecule type" value="Genomic_DNA"/>
</dbReference>
<sequence>MTEKRRFSRIIYQVPALIEQNDLALEATIQDLSLHGLLLKVTKVTELDTSHPVGIRFSFIQSEQVIQLIASIVSINSHEVRLKIINIDINSISQLKRFIELNIGNNELLNRELEHLSDLGKQ</sequence>
<dbReference type="InterPro" id="IPR027021">
    <property type="entry name" value="C-di-GMP_BP_PA4608"/>
</dbReference>
<evidence type="ECO:0000256" key="1">
    <source>
        <dbReference type="PIRNR" id="PIRNR028141"/>
    </source>
</evidence>
<keyword evidence="4" id="KW-1185">Reference proteome</keyword>
<evidence type="ECO:0000313" key="4">
    <source>
        <dbReference type="Proteomes" id="UP000262832"/>
    </source>
</evidence>
<dbReference type="InterPro" id="IPR009875">
    <property type="entry name" value="PilZ_domain"/>
</dbReference>
<dbReference type="SUPFAM" id="SSF141371">
    <property type="entry name" value="PilZ domain-like"/>
    <property type="match status" value="1"/>
</dbReference>
<dbReference type="RefSeq" id="WP_128811593.1">
    <property type="nucleotide sequence ID" value="NZ_CP032093.1"/>
</dbReference>
<dbReference type="PIRSF" id="PIRSF028141">
    <property type="entry name" value="C-di-GMP_BP_PA4608"/>
    <property type="match status" value="1"/>
</dbReference>
<gene>
    <name evidence="3" type="ORF">D1115_12620</name>
</gene>
<proteinExistence type="predicted"/>
<dbReference type="Pfam" id="PF07238">
    <property type="entry name" value="PilZ"/>
    <property type="match status" value="1"/>
</dbReference>
<comment type="function">
    <text evidence="1">Binds the second messenger bis-(3'-5') cyclic dimeric guanosine monophosphate (c-di-GMP). Can bind two c-di-GMP molecules per monomer. May play a role in bacterial second-messenger regulated processes. Binding to c-di-GMP induces a conformational change of the C- and N-termini resulting in the exposure of a highly negative surface on one side of the protein to a possible effector protein.</text>
</comment>
<organism evidence="3 4">
    <name type="scientific">Vibrio alfacsensis</name>
    <dbReference type="NCBI Taxonomy" id="1074311"/>
    <lineage>
        <taxon>Bacteria</taxon>
        <taxon>Pseudomonadati</taxon>
        <taxon>Pseudomonadota</taxon>
        <taxon>Gammaproteobacteria</taxon>
        <taxon>Vibrionales</taxon>
        <taxon>Vibrionaceae</taxon>
        <taxon>Vibrio</taxon>
    </lineage>
</organism>
<evidence type="ECO:0000259" key="2">
    <source>
        <dbReference type="Pfam" id="PF07238"/>
    </source>
</evidence>
<dbReference type="Proteomes" id="UP000262832">
    <property type="component" value="Chromosome I"/>
</dbReference>